<reference evidence="1 2" key="1">
    <citation type="submission" date="2019-03" db="EMBL/GenBank/DDBJ databases">
        <title>Genomic Encyclopedia of Type Strains, Phase IV (KMG-IV): sequencing the most valuable type-strain genomes for metagenomic binning, comparative biology and taxonomic classification.</title>
        <authorList>
            <person name="Goeker M."/>
        </authorList>
    </citation>
    <scope>NUCLEOTIDE SEQUENCE [LARGE SCALE GENOMIC DNA]</scope>
    <source>
        <strain evidence="1 2">DSM 14836</strain>
    </source>
</reference>
<dbReference type="AlphaFoldDB" id="A0A4R2P1U7"/>
<protein>
    <submittedName>
        <fullName evidence="1">Uncharacterized protein</fullName>
    </submittedName>
</protein>
<comment type="caution">
    <text evidence="1">The sequence shown here is derived from an EMBL/GenBank/DDBJ whole genome shotgun (WGS) entry which is preliminary data.</text>
</comment>
<gene>
    <name evidence="1" type="ORF">EV195_101860</name>
</gene>
<sequence>MRCLSIFLTLTISFNSCNKEKSENLSVNDTVHLNEGKDYNSLISEFDEQLLLEFTEVPNNSGALGRNKNGYFHVRFQINMSKLSDLAVKSQRIDALQAFLKSLQYSFLYQESNGGFQLIPPDDLINNPDIPSANTGDRISAVAFFAYSLGLGLTTLENSDWYSNHSETEEIRQQIQSFSSNIELTLSYLKTNKEILNQADQYAPNRLLFDAIAFYSLGMYLEDNEAKEIGIEFMQRVLELTDETSGYFIEGGGWDSSYNGVALKLGLEAFSLLPISEFKEIFGLKLAEAMDWQISRILSNGEILTDGNTRVFPGGESFLGNEKTVDAEKTIKALFYFSFLTENSSYKNIALTVLNYYY</sequence>
<dbReference type="EMBL" id="SLXM01000001">
    <property type="protein sequence ID" value="TCP28679.1"/>
    <property type="molecule type" value="Genomic_DNA"/>
</dbReference>
<accession>A0A4R2P1U7</accession>
<proteinExistence type="predicted"/>
<evidence type="ECO:0000313" key="2">
    <source>
        <dbReference type="Proteomes" id="UP000294564"/>
    </source>
</evidence>
<dbReference type="RefSeq" id="WP_132793240.1">
    <property type="nucleotide sequence ID" value="NZ_SLXM01000001.1"/>
</dbReference>
<organism evidence="1 2">
    <name type="scientific">Tenacibaculum skagerrakense</name>
    <dbReference type="NCBI Taxonomy" id="186571"/>
    <lineage>
        <taxon>Bacteria</taxon>
        <taxon>Pseudomonadati</taxon>
        <taxon>Bacteroidota</taxon>
        <taxon>Flavobacteriia</taxon>
        <taxon>Flavobacteriales</taxon>
        <taxon>Flavobacteriaceae</taxon>
        <taxon>Tenacibaculum</taxon>
    </lineage>
</organism>
<dbReference type="Proteomes" id="UP000294564">
    <property type="component" value="Unassembled WGS sequence"/>
</dbReference>
<keyword evidence="2" id="KW-1185">Reference proteome</keyword>
<dbReference type="OrthoDB" id="7059467at2"/>
<name>A0A4R2P1U7_9FLAO</name>
<evidence type="ECO:0000313" key="1">
    <source>
        <dbReference type="EMBL" id="TCP28679.1"/>
    </source>
</evidence>